<feature type="non-terminal residue" evidence="4">
    <location>
        <position position="1"/>
    </location>
</feature>
<keyword evidence="2" id="KW-0808">Transferase</keyword>
<sequence length="867" mass="93938">QIALCLRRKTMESKVQVKESSFIAPSEATPTKVLWLSPLDLLQATNGHTPMVYLYRAKADGTAFFDMARIKEALAKALVAFYPLAGRLGVDENGRIEIICNSEGVLFVVADSDLTADDFDFKPSPELGRIFVPRIEPSSIIMGIQVTLLKCGSAVLGTAIHHAAGDGLSAFNFIQTWSAFSGNAAAAAAEQHPCHDRDLLRPRSPPVVHPDALSVLFPEVAFSKQREPTAAAAFTISKDQVAALRRRCGGASAFCAVSALVWQCACAARRLPPGTRVRLVFPAEVRRKLRPPLPDRYFGNAVVRLGVARHVTASESSLASIAGHIAGAIAKVDDELVRSAIDYLELAELKKGSGVPETSTDLRVTSWVGRGSGGMPETDLRITSWLGMPVNDVDFGWGKPQVMSRADSVCAGSVYLMEDAGDEGVAVRMLLGMEAANMDTFERIVSSKRCHLEGLVHVEVLEHLKELLFVMNCEGLSINLMNVGVKGQIALCLRRKTMESKVQVKESSFIAPSEATPTKVLWLSPLDLLQATNGHTPMVYLYRAKADGAAFFDMARIKEALAKALVAFYPLAGRLGVDENGRIEIICNSEGVLFVVADSDLTADDFDFKPSPELGRIFVPRIEPSSIIMGIQVTLLKCGSAVLGTAIHHAAGDGLSAFNFIQTWLGVARHVTASNFSSPAALASVAGHIASAIAKVDDELVRSAIDYLELAELRRKGISIMAPETTADHLRVTSWVGRGSGGMPETDLRITSWLGMPVNDVDFGWGKPQVMSRADSVGTGSVYLMEDAGEAARAASPCACSWAWRLPTWTRLSACFMQTLRRKAARLQLDASSGRQNALQCPLYIFFFENLIRGFLRKLEHIILENE</sequence>
<keyword evidence="3" id="KW-0012">Acyltransferase</keyword>
<proteinExistence type="inferred from homology"/>
<dbReference type="Gramene" id="TVU25378">
    <property type="protein sequence ID" value="TVU25378"/>
    <property type="gene ID" value="EJB05_27872"/>
</dbReference>
<comment type="similarity">
    <text evidence="1">Belongs to the plant acyltransferase family.</text>
</comment>
<accession>A0A5J9UPT2</accession>
<evidence type="ECO:0000313" key="5">
    <source>
        <dbReference type="Proteomes" id="UP000324897"/>
    </source>
</evidence>
<evidence type="ECO:0000313" key="4">
    <source>
        <dbReference type="EMBL" id="TVU25378.1"/>
    </source>
</evidence>
<dbReference type="Gene3D" id="3.30.559.10">
    <property type="entry name" value="Chloramphenicol acetyltransferase-like domain"/>
    <property type="match status" value="3"/>
</dbReference>
<name>A0A5J9UPT2_9POAL</name>
<protein>
    <submittedName>
        <fullName evidence="4">Uncharacterized protein</fullName>
    </submittedName>
</protein>
<dbReference type="PANTHER" id="PTHR31642:SF16">
    <property type="entry name" value="OS08G0543400 PROTEIN"/>
    <property type="match status" value="1"/>
</dbReference>
<gene>
    <name evidence="4" type="ORF">EJB05_27872</name>
</gene>
<dbReference type="PANTHER" id="PTHR31642">
    <property type="entry name" value="TRICHOTHECENE 3-O-ACETYLTRANSFERASE"/>
    <property type="match status" value="1"/>
</dbReference>
<evidence type="ECO:0000256" key="1">
    <source>
        <dbReference type="ARBA" id="ARBA00009861"/>
    </source>
</evidence>
<dbReference type="Pfam" id="PF02458">
    <property type="entry name" value="Transferase"/>
    <property type="match status" value="3"/>
</dbReference>
<dbReference type="InterPro" id="IPR050317">
    <property type="entry name" value="Plant_Fungal_Acyltransferase"/>
</dbReference>
<comment type="caution">
    <text evidence="4">The sequence shown here is derived from an EMBL/GenBank/DDBJ whole genome shotgun (WGS) entry which is preliminary data.</text>
</comment>
<keyword evidence="5" id="KW-1185">Reference proteome</keyword>
<dbReference type="AlphaFoldDB" id="A0A5J9UPT2"/>
<evidence type="ECO:0000256" key="2">
    <source>
        <dbReference type="ARBA" id="ARBA00022679"/>
    </source>
</evidence>
<organism evidence="4 5">
    <name type="scientific">Eragrostis curvula</name>
    <name type="common">weeping love grass</name>
    <dbReference type="NCBI Taxonomy" id="38414"/>
    <lineage>
        <taxon>Eukaryota</taxon>
        <taxon>Viridiplantae</taxon>
        <taxon>Streptophyta</taxon>
        <taxon>Embryophyta</taxon>
        <taxon>Tracheophyta</taxon>
        <taxon>Spermatophyta</taxon>
        <taxon>Magnoliopsida</taxon>
        <taxon>Liliopsida</taxon>
        <taxon>Poales</taxon>
        <taxon>Poaceae</taxon>
        <taxon>PACMAD clade</taxon>
        <taxon>Chloridoideae</taxon>
        <taxon>Eragrostideae</taxon>
        <taxon>Eragrostidinae</taxon>
        <taxon>Eragrostis</taxon>
    </lineage>
</organism>
<dbReference type="Proteomes" id="UP000324897">
    <property type="component" value="Chromosome 2"/>
</dbReference>
<dbReference type="OrthoDB" id="671439at2759"/>
<evidence type="ECO:0000256" key="3">
    <source>
        <dbReference type="ARBA" id="ARBA00023315"/>
    </source>
</evidence>
<dbReference type="GO" id="GO:0016747">
    <property type="term" value="F:acyltransferase activity, transferring groups other than amino-acyl groups"/>
    <property type="evidence" value="ECO:0007669"/>
    <property type="project" value="TreeGrafter"/>
</dbReference>
<dbReference type="EMBL" id="RWGY01000013">
    <property type="protein sequence ID" value="TVU25378.1"/>
    <property type="molecule type" value="Genomic_DNA"/>
</dbReference>
<dbReference type="InterPro" id="IPR023213">
    <property type="entry name" value="CAT-like_dom_sf"/>
</dbReference>
<reference evidence="4 5" key="1">
    <citation type="journal article" date="2019" name="Sci. Rep.">
        <title>A high-quality genome of Eragrostis curvula grass provides insights into Poaceae evolution and supports new strategies to enhance forage quality.</title>
        <authorList>
            <person name="Carballo J."/>
            <person name="Santos B.A.C.M."/>
            <person name="Zappacosta D."/>
            <person name="Garbus I."/>
            <person name="Selva J.P."/>
            <person name="Gallo C.A."/>
            <person name="Diaz A."/>
            <person name="Albertini E."/>
            <person name="Caccamo M."/>
            <person name="Echenique V."/>
        </authorList>
    </citation>
    <scope>NUCLEOTIDE SEQUENCE [LARGE SCALE GENOMIC DNA]</scope>
    <source>
        <strain evidence="5">cv. Victoria</strain>
        <tissue evidence="4">Leaf</tissue>
    </source>
</reference>